<comment type="caution">
    <text evidence="2">The sequence shown here is derived from an EMBL/GenBank/DDBJ whole genome shotgun (WGS) entry which is preliminary data.</text>
</comment>
<reference evidence="2 3" key="1">
    <citation type="submission" date="2020-11" db="EMBL/GenBank/DDBJ databases">
        <title>Erythrobacter sediminis sp. nov., a marine bacterium from a tidal flat of Garorim Bay.</title>
        <authorList>
            <person name="Kim D."/>
            <person name="Yoo Y."/>
            <person name="Kim J.-J."/>
        </authorList>
    </citation>
    <scope>NUCLEOTIDE SEQUENCE [LARGE SCALE GENOMIC DNA]</scope>
    <source>
        <strain evidence="2 3">JGD-13</strain>
    </source>
</reference>
<dbReference type="InterPro" id="IPR011059">
    <property type="entry name" value="Metal-dep_hydrolase_composite"/>
</dbReference>
<dbReference type="Gene3D" id="3.40.50.10910">
    <property type="entry name" value="Amidohydrolase"/>
    <property type="match status" value="1"/>
</dbReference>
<dbReference type="Proteomes" id="UP000602442">
    <property type="component" value="Unassembled WGS sequence"/>
</dbReference>
<keyword evidence="3" id="KW-1185">Reference proteome</keyword>
<dbReference type="InterPro" id="IPR051781">
    <property type="entry name" value="Metallo-dep_Hydrolase"/>
</dbReference>
<proteinExistence type="predicted"/>
<dbReference type="SUPFAM" id="SSF51338">
    <property type="entry name" value="Composite domain of metallo-dependent hydrolases"/>
    <property type="match status" value="1"/>
</dbReference>
<evidence type="ECO:0000313" key="2">
    <source>
        <dbReference type="EMBL" id="MBH5321322.1"/>
    </source>
</evidence>
<organism evidence="2 3">
    <name type="scientific">Aurantiacibacter sediminis</name>
    <dbReference type="NCBI Taxonomy" id="2793064"/>
    <lineage>
        <taxon>Bacteria</taxon>
        <taxon>Pseudomonadati</taxon>
        <taxon>Pseudomonadota</taxon>
        <taxon>Alphaproteobacteria</taxon>
        <taxon>Sphingomonadales</taxon>
        <taxon>Erythrobacteraceae</taxon>
        <taxon>Aurantiacibacter</taxon>
    </lineage>
</organism>
<evidence type="ECO:0000259" key="1">
    <source>
        <dbReference type="Pfam" id="PF01979"/>
    </source>
</evidence>
<dbReference type="PANTHER" id="PTHR43135:SF3">
    <property type="entry name" value="ALPHA-D-RIBOSE 1-METHYLPHOSPHONATE 5-TRIPHOSPHATE DIPHOSPHATASE"/>
    <property type="match status" value="1"/>
</dbReference>
<dbReference type="PANTHER" id="PTHR43135">
    <property type="entry name" value="ALPHA-D-RIBOSE 1-METHYLPHOSPHONATE 5-TRIPHOSPHATE DIPHOSPHATASE"/>
    <property type="match status" value="1"/>
</dbReference>
<dbReference type="Pfam" id="PF01979">
    <property type="entry name" value="Amidohydro_1"/>
    <property type="match status" value="1"/>
</dbReference>
<dbReference type="RefSeq" id="WP_197920000.1">
    <property type="nucleotide sequence ID" value="NZ_CAWPTA010000006.1"/>
</dbReference>
<accession>A0ABS0N038</accession>
<dbReference type="InterPro" id="IPR032466">
    <property type="entry name" value="Metal_Hydrolase"/>
</dbReference>
<evidence type="ECO:0000313" key="3">
    <source>
        <dbReference type="Proteomes" id="UP000602442"/>
    </source>
</evidence>
<dbReference type="InterPro" id="IPR006680">
    <property type="entry name" value="Amidohydro-rel"/>
</dbReference>
<protein>
    <submittedName>
        <fullName evidence="2">Amidohydrolase family protein</fullName>
    </submittedName>
</protein>
<name>A0ABS0N038_9SPHN</name>
<sequence>MILLFAVAIWWPKPSAPLPDAAQDRLLINVRIVDVEDGTTGELTRLRISAGRIAAIGPGLRPMDDEQVLDGEGGFLIPGLWDMHVHTFQSSPQTHFPLWIANGVTQVRDMMDCPTDSDSLIACYEDKQRWNAQVAAGSMAAPTIVETASFYLANADLTPREVVNRISNYDERGLEAIKVYNQLSRDAYFAAARESQRRGLRLVGHLPQAVSLEEALEAGQDSFEHAHLLPRACMEQEAEWRSGELESLSPTERVETFIEDHDTERCGELLDALSRSGSWYVPTHVTREDDVRAFDPAETENRALAFLDPLSAWAWNDDQSALRNSYPGERGAQAIDAYFKHGLDLTGRAHEAGVRILVGTDTIAGGLRYHDELAHLVSAGMAPAEVLRAATLEAARYAGQDQEAGSVAIGKRGDLVLLEANPLRDIRNTQTIRAVLQDGRLYDPDTLDELAAFAHEQANAPHNWAKLLWGFARSSVNAEM</sequence>
<dbReference type="EMBL" id="JAEANY010000001">
    <property type="protein sequence ID" value="MBH5321322.1"/>
    <property type="molecule type" value="Genomic_DNA"/>
</dbReference>
<feature type="domain" description="Amidohydrolase-related" evidence="1">
    <location>
        <begin position="75"/>
        <end position="436"/>
    </location>
</feature>
<gene>
    <name evidence="2" type="ORF">I5L03_01830</name>
</gene>
<dbReference type="Gene3D" id="3.20.20.140">
    <property type="entry name" value="Metal-dependent hydrolases"/>
    <property type="match status" value="1"/>
</dbReference>
<dbReference type="SUPFAM" id="SSF51556">
    <property type="entry name" value="Metallo-dependent hydrolases"/>
    <property type="match status" value="1"/>
</dbReference>
<dbReference type="Gene3D" id="2.30.40.10">
    <property type="entry name" value="Urease, subunit C, domain 1"/>
    <property type="match status" value="2"/>
</dbReference>